<evidence type="ECO:0000313" key="2">
    <source>
        <dbReference type="Proteomes" id="UP000790377"/>
    </source>
</evidence>
<evidence type="ECO:0000313" key="1">
    <source>
        <dbReference type="EMBL" id="KAH7906345.1"/>
    </source>
</evidence>
<accession>A0ACB7ZZ51</accession>
<comment type="caution">
    <text evidence="1">The sequence shown here is derived from an EMBL/GenBank/DDBJ whole genome shotgun (WGS) entry which is preliminary data.</text>
</comment>
<reference evidence="1" key="1">
    <citation type="journal article" date="2021" name="New Phytol.">
        <title>Evolutionary innovations through gain and loss of genes in the ectomycorrhizal Boletales.</title>
        <authorList>
            <person name="Wu G."/>
            <person name="Miyauchi S."/>
            <person name="Morin E."/>
            <person name="Kuo A."/>
            <person name="Drula E."/>
            <person name="Varga T."/>
            <person name="Kohler A."/>
            <person name="Feng B."/>
            <person name="Cao Y."/>
            <person name="Lipzen A."/>
            <person name="Daum C."/>
            <person name="Hundley H."/>
            <person name="Pangilinan J."/>
            <person name="Johnson J."/>
            <person name="Barry K."/>
            <person name="LaButti K."/>
            <person name="Ng V."/>
            <person name="Ahrendt S."/>
            <person name="Min B."/>
            <person name="Choi I.G."/>
            <person name="Park H."/>
            <person name="Plett J.M."/>
            <person name="Magnuson J."/>
            <person name="Spatafora J.W."/>
            <person name="Nagy L.G."/>
            <person name="Henrissat B."/>
            <person name="Grigoriev I.V."/>
            <person name="Yang Z.L."/>
            <person name="Xu J."/>
            <person name="Martin F.M."/>
        </authorList>
    </citation>
    <scope>NUCLEOTIDE SEQUENCE</scope>
    <source>
        <strain evidence="1">ATCC 28755</strain>
    </source>
</reference>
<keyword evidence="2" id="KW-1185">Reference proteome</keyword>
<proteinExistence type="predicted"/>
<gene>
    <name evidence="1" type="ORF">BJ138DRAFT_1105235</name>
</gene>
<name>A0ACB7ZZ51_9AGAM</name>
<protein>
    <submittedName>
        <fullName evidence="1">Uncharacterized protein</fullName>
    </submittedName>
</protein>
<dbReference type="Proteomes" id="UP000790377">
    <property type="component" value="Unassembled WGS sequence"/>
</dbReference>
<organism evidence="1 2">
    <name type="scientific">Hygrophoropsis aurantiaca</name>
    <dbReference type="NCBI Taxonomy" id="72124"/>
    <lineage>
        <taxon>Eukaryota</taxon>
        <taxon>Fungi</taxon>
        <taxon>Dikarya</taxon>
        <taxon>Basidiomycota</taxon>
        <taxon>Agaricomycotina</taxon>
        <taxon>Agaricomycetes</taxon>
        <taxon>Agaricomycetidae</taxon>
        <taxon>Boletales</taxon>
        <taxon>Coniophorineae</taxon>
        <taxon>Hygrophoropsidaceae</taxon>
        <taxon>Hygrophoropsis</taxon>
    </lineage>
</organism>
<dbReference type="EMBL" id="MU268033">
    <property type="protein sequence ID" value="KAH7906345.1"/>
    <property type="molecule type" value="Genomic_DNA"/>
</dbReference>
<sequence>MRCYKLLTEDKVLDVDRRLQSTAYKPGSQRVKGVLLGTACARPLAVDVTVDEHNDPDVDFWLRLNGNCCFNRSFQLKQFPGCRHFTLESSYHIFYLEQSPDLAANSALDWCTRYNALSVKGEVLILKHLNHEEGWIDITPRDYHLVNGLVGAATTALYFHRFEMMQTATYRTGNRQIQGLLLGTACERAIGVKVLVDNGNEPNASFWLKLNRNKVDIVRLDVSNFPGSEHFELASTFVVYHLEQPANALQHNECLELCTDTLSSTVRGDILVLKLSADGTEWKDINVRDYHLVRGILGACLVKGKDGLISGLMAMIS</sequence>